<feature type="non-terminal residue" evidence="2">
    <location>
        <position position="1"/>
    </location>
</feature>
<feature type="non-terminal residue" evidence="2">
    <location>
        <position position="175"/>
    </location>
</feature>
<dbReference type="EMBL" id="JAEFBJ010000009">
    <property type="protein sequence ID" value="KAG7572314.1"/>
    <property type="molecule type" value="Genomic_DNA"/>
</dbReference>
<keyword evidence="1" id="KW-1133">Transmembrane helix</keyword>
<proteinExistence type="predicted"/>
<keyword evidence="3" id="KW-1185">Reference proteome</keyword>
<dbReference type="Proteomes" id="UP000694251">
    <property type="component" value="Chromosome 9"/>
</dbReference>
<protein>
    <submittedName>
        <fullName evidence="2">Uncharacterized protein</fullName>
    </submittedName>
</protein>
<feature type="transmembrane region" description="Helical" evidence="1">
    <location>
        <begin position="116"/>
        <end position="136"/>
    </location>
</feature>
<keyword evidence="1" id="KW-0472">Membrane</keyword>
<reference evidence="2 3" key="1">
    <citation type="submission" date="2020-12" db="EMBL/GenBank/DDBJ databases">
        <title>Concerted genomic and epigenomic changes stabilize Arabidopsis allopolyploids.</title>
        <authorList>
            <person name="Chen Z."/>
        </authorList>
    </citation>
    <scope>NUCLEOTIDE SEQUENCE [LARGE SCALE GENOMIC DNA]</scope>
    <source>
        <strain evidence="2">As9502</strain>
        <tissue evidence="2">Leaf</tissue>
    </source>
</reference>
<keyword evidence="1" id="KW-0812">Transmembrane</keyword>
<evidence type="ECO:0000256" key="1">
    <source>
        <dbReference type="SAM" id="Phobius"/>
    </source>
</evidence>
<dbReference type="AlphaFoldDB" id="A0A8T2AH35"/>
<organism evidence="2 3">
    <name type="scientific">Arabidopsis suecica</name>
    <name type="common">Swedish thale-cress</name>
    <name type="synonym">Cardaminopsis suecica</name>
    <dbReference type="NCBI Taxonomy" id="45249"/>
    <lineage>
        <taxon>Eukaryota</taxon>
        <taxon>Viridiplantae</taxon>
        <taxon>Streptophyta</taxon>
        <taxon>Embryophyta</taxon>
        <taxon>Tracheophyta</taxon>
        <taxon>Spermatophyta</taxon>
        <taxon>Magnoliopsida</taxon>
        <taxon>eudicotyledons</taxon>
        <taxon>Gunneridae</taxon>
        <taxon>Pentapetalae</taxon>
        <taxon>rosids</taxon>
        <taxon>malvids</taxon>
        <taxon>Brassicales</taxon>
        <taxon>Brassicaceae</taxon>
        <taxon>Camelineae</taxon>
        <taxon>Arabidopsis</taxon>
    </lineage>
</organism>
<feature type="transmembrane region" description="Helical" evidence="1">
    <location>
        <begin position="48"/>
        <end position="69"/>
    </location>
</feature>
<evidence type="ECO:0000313" key="2">
    <source>
        <dbReference type="EMBL" id="KAG7572314.1"/>
    </source>
</evidence>
<evidence type="ECO:0000313" key="3">
    <source>
        <dbReference type="Proteomes" id="UP000694251"/>
    </source>
</evidence>
<name>A0A8T2AH35_ARASU</name>
<feature type="transmembrane region" description="Helical" evidence="1">
    <location>
        <begin position="21"/>
        <end position="41"/>
    </location>
</feature>
<accession>A0A8T2AH35</accession>
<sequence length="175" mass="19344">TIEGGEATGDEDWLWSVTGPFGLRLCRGCGSVLVVVLWLVGSRRRARFVYWSADFGFGFVTFALLLFWALLAFRGSGVGWVSASQWNDLLFFSCEEVTSFLSVGGLNWVDECPRCGLAVVVLISLVSMKLAFLPVGVAVGDFGRISLPVSMMLSDVYSFYRKAWWVSLWNRGSSV</sequence>
<comment type="caution">
    <text evidence="2">The sequence shown here is derived from an EMBL/GenBank/DDBJ whole genome shotgun (WGS) entry which is preliminary data.</text>
</comment>
<gene>
    <name evidence="2" type="ORF">ISN44_As09g006830</name>
</gene>